<feature type="domain" description="WW" evidence="4">
    <location>
        <begin position="61"/>
        <end position="95"/>
    </location>
</feature>
<dbReference type="EMBL" id="JAIWQS010000002">
    <property type="protein sequence ID" value="KAJ8772096.1"/>
    <property type="molecule type" value="Genomic_DNA"/>
</dbReference>
<feature type="region of interest" description="Disordered" evidence="3">
    <location>
        <begin position="82"/>
        <end position="106"/>
    </location>
</feature>
<dbReference type="InterPro" id="IPR036020">
    <property type="entry name" value="WW_dom_sf"/>
</dbReference>
<evidence type="ECO:0000256" key="2">
    <source>
        <dbReference type="ARBA" id="ARBA00022490"/>
    </source>
</evidence>
<name>A0AAV8TZZ1_9ROSI</name>
<keyword evidence="2" id="KW-0963">Cytoplasm</keyword>
<dbReference type="SUPFAM" id="SSF51045">
    <property type="entry name" value="WW domain"/>
    <property type="match status" value="1"/>
</dbReference>
<gene>
    <name evidence="5" type="ORF">K2173_027273</name>
</gene>
<sequence>MSMVSFETPHTPNGRVAIPELDNFSKKRKLEDPQTEGFLEKRWRSSDTMRSTFDIELHLDTPLPMEWQRCLDIQSGEIHFYNTRTQKRTSKDPRESPEPPTSPVHMSLDLELNLPCDTQRKHHANGHHRTPNSGIAKKGFSDILFDSNRDRNNNSEGPNPCPSWLKFQGDDHHQQEMVATVCTKCHMLVMLCRSSPACPNCKFVHSPDQSPPRLFKPSCANY</sequence>
<dbReference type="AlphaFoldDB" id="A0AAV8TZZ1"/>
<comment type="subcellular location">
    <subcellularLocation>
        <location evidence="1">Cytoplasm</location>
    </subcellularLocation>
</comment>
<dbReference type="Gene3D" id="2.20.70.10">
    <property type="match status" value="1"/>
</dbReference>
<protein>
    <recommendedName>
        <fullName evidence="4">WW domain-containing protein</fullName>
    </recommendedName>
</protein>
<proteinExistence type="predicted"/>
<dbReference type="PROSITE" id="PS50020">
    <property type="entry name" value="WW_DOMAIN_2"/>
    <property type="match status" value="1"/>
</dbReference>
<evidence type="ECO:0000259" key="4">
    <source>
        <dbReference type="PROSITE" id="PS50020"/>
    </source>
</evidence>
<dbReference type="PANTHER" id="PTHR14791:SF42">
    <property type="entry name" value="F16L1.2 PROTEIN"/>
    <property type="match status" value="1"/>
</dbReference>
<accession>A0AAV8TZZ1</accession>
<evidence type="ECO:0000313" key="6">
    <source>
        <dbReference type="Proteomes" id="UP001159364"/>
    </source>
</evidence>
<dbReference type="Proteomes" id="UP001159364">
    <property type="component" value="Linkage Group LG02"/>
</dbReference>
<dbReference type="GO" id="GO:0005737">
    <property type="term" value="C:cytoplasm"/>
    <property type="evidence" value="ECO:0007669"/>
    <property type="project" value="UniProtKB-SubCell"/>
</dbReference>
<evidence type="ECO:0000313" key="5">
    <source>
        <dbReference type="EMBL" id="KAJ8772096.1"/>
    </source>
</evidence>
<dbReference type="InterPro" id="IPR051105">
    <property type="entry name" value="WWC/KIBRA_Hippo_Reg"/>
</dbReference>
<evidence type="ECO:0000256" key="3">
    <source>
        <dbReference type="SAM" id="MobiDB-lite"/>
    </source>
</evidence>
<organism evidence="5 6">
    <name type="scientific">Erythroxylum novogranatense</name>
    <dbReference type="NCBI Taxonomy" id="1862640"/>
    <lineage>
        <taxon>Eukaryota</taxon>
        <taxon>Viridiplantae</taxon>
        <taxon>Streptophyta</taxon>
        <taxon>Embryophyta</taxon>
        <taxon>Tracheophyta</taxon>
        <taxon>Spermatophyta</taxon>
        <taxon>Magnoliopsida</taxon>
        <taxon>eudicotyledons</taxon>
        <taxon>Gunneridae</taxon>
        <taxon>Pentapetalae</taxon>
        <taxon>rosids</taxon>
        <taxon>fabids</taxon>
        <taxon>Malpighiales</taxon>
        <taxon>Erythroxylaceae</taxon>
        <taxon>Erythroxylum</taxon>
    </lineage>
</organism>
<comment type="caution">
    <text evidence="5">The sequence shown here is derived from an EMBL/GenBank/DDBJ whole genome shotgun (WGS) entry which is preliminary data.</text>
</comment>
<evidence type="ECO:0000256" key="1">
    <source>
        <dbReference type="ARBA" id="ARBA00004496"/>
    </source>
</evidence>
<keyword evidence="6" id="KW-1185">Reference proteome</keyword>
<dbReference type="InterPro" id="IPR001202">
    <property type="entry name" value="WW_dom"/>
</dbReference>
<dbReference type="PANTHER" id="PTHR14791">
    <property type="entry name" value="BOMB/KIRA PROTEINS"/>
    <property type="match status" value="1"/>
</dbReference>
<reference evidence="5 6" key="1">
    <citation type="submission" date="2021-09" db="EMBL/GenBank/DDBJ databases">
        <title>Genomic insights and catalytic innovation underlie evolution of tropane alkaloids biosynthesis.</title>
        <authorList>
            <person name="Wang Y.-J."/>
            <person name="Tian T."/>
            <person name="Huang J.-P."/>
            <person name="Huang S.-X."/>
        </authorList>
    </citation>
    <scope>NUCLEOTIDE SEQUENCE [LARGE SCALE GENOMIC DNA]</scope>
    <source>
        <strain evidence="5">KIB-2018</strain>
        <tissue evidence="5">Leaf</tissue>
    </source>
</reference>